<feature type="domain" description="BON" evidence="2">
    <location>
        <begin position="49"/>
        <end position="117"/>
    </location>
</feature>
<name>A0A7Z7BE53_9BURK</name>
<feature type="chain" id="PRO_5030732812" evidence="1">
    <location>
        <begin position="25"/>
        <end position="117"/>
    </location>
</feature>
<sequence>MQYFNIIKGTFAVLTMAGTLATYAQTPDGNVASITETASGPSAKVTHAENRRLQKAVVRSLSHTKGVSSGNILVVARSGVVTLAGSVPDAAQIALAVNAARRVDGVKEVKETLAVRP</sequence>
<proteinExistence type="predicted"/>
<reference evidence="3" key="1">
    <citation type="submission" date="2016-10" db="EMBL/GenBank/DDBJ databases">
        <authorList>
            <person name="Varghese N."/>
            <person name="Submissions S."/>
        </authorList>
    </citation>
    <scope>NUCLEOTIDE SEQUENCE [LARGE SCALE GENOMIC DNA]</scope>
    <source>
        <strain evidence="3">YR281</strain>
    </source>
</reference>
<dbReference type="AlphaFoldDB" id="A0A7Z7BE53"/>
<feature type="signal peptide" evidence="1">
    <location>
        <begin position="1"/>
        <end position="24"/>
    </location>
</feature>
<evidence type="ECO:0000313" key="4">
    <source>
        <dbReference type="Proteomes" id="UP000198900"/>
    </source>
</evidence>
<accession>A0A7Z7BE53</accession>
<dbReference type="Pfam" id="PF04972">
    <property type="entry name" value="BON"/>
    <property type="match status" value="1"/>
</dbReference>
<comment type="caution">
    <text evidence="3">The sequence shown here is derived from an EMBL/GenBank/DDBJ whole genome shotgun (WGS) entry which is preliminary data.</text>
</comment>
<evidence type="ECO:0000259" key="2">
    <source>
        <dbReference type="PROSITE" id="PS50914"/>
    </source>
</evidence>
<dbReference type="Gene3D" id="3.30.1340.30">
    <property type="match status" value="1"/>
</dbReference>
<dbReference type="PROSITE" id="PS50914">
    <property type="entry name" value="BON"/>
    <property type="match status" value="1"/>
</dbReference>
<evidence type="ECO:0000256" key="1">
    <source>
        <dbReference type="SAM" id="SignalP"/>
    </source>
</evidence>
<organism evidence="3 4">
    <name type="scientific">Paraburkholderia steynii</name>
    <dbReference type="NCBI Taxonomy" id="1245441"/>
    <lineage>
        <taxon>Bacteria</taxon>
        <taxon>Pseudomonadati</taxon>
        <taxon>Pseudomonadota</taxon>
        <taxon>Betaproteobacteria</taxon>
        <taxon>Burkholderiales</taxon>
        <taxon>Burkholderiaceae</taxon>
        <taxon>Paraburkholderia</taxon>
    </lineage>
</organism>
<dbReference type="Proteomes" id="UP000198900">
    <property type="component" value="Unassembled WGS sequence"/>
</dbReference>
<gene>
    <name evidence="3" type="ORF">SAMN04487926_119145</name>
</gene>
<keyword evidence="4" id="KW-1185">Reference proteome</keyword>
<dbReference type="InterPro" id="IPR007055">
    <property type="entry name" value="BON_dom"/>
</dbReference>
<dbReference type="EMBL" id="FNDI01000019">
    <property type="protein sequence ID" value="SDI57817.1"/>
    <property type="molecule type" value="Genomic_DNA"/>
</dbReference>
<protein>
    <submittedName>
        <fullName evidence="3">BON domain-containing protein</fullName>
    </submittedName>
</protein>
<keyword evidence="1" id="KW-0732">Signal</keyword>
<evidence type="ECO:0000313" key="3">
    <source>
        <dbReference type="EMBL" id="SDI57817.1"/>
    </source>
</evidence>